<evidence type="ECO:0000313" key="4">
    <source>
        <dbReference type="EMBL" id="AJE46769.1"/>
    </source>
</evidence>
<dbReference type="InterPro" id="IPR002347">
    <property type="entry name" value="SDR_fam"/>
</dbReference>
<dbReference type="PRINTS" id="PR00080">
    <property type="entry name" value="SDRFAMILY"/>
</dbReference>
<dbReference type="GO" id="GO:0016491">
    <property type="term" value="F:oxidoreductase activity"/>
    <property type="evidence" value="ECO:0007669"/>
    <property type="project" value="UniProtKB-KW"/>
</dbReference>
<protein>
    <submittedName>
        <fullName evidence="4">3-oxoacyl-ACP reductase</fullName>
    </submittedName>
</protein>
<dbReference type="AlphaFoldDB" id="A0A0B5DUR5"/>
<dbReference type="Gene3D" id="3.40.50.720">
    <property type="entry name" value="NAD(P)-binding Rossmann-like Domain"/>
    <property type="match status" value="1"/>
</dbReference>
<dbReference type="FunFam" id="3.40.50.720:FF:000084">
    <property type="entry name" value="Short-chain dehydrogenase reductase"/>
    <property type="match status" value="1"/>
</dbReference>
<dbReference type="PANTHER" id="PTHR24321">
    <property type="entry name" value="DEHYDROGENASES, SHORT CHAIN"/>
    <property type="match status" value="1"/>
</dbReference>
<dbReference type="PRINTS" id="PR00081">
    <property type="entry name" value="GDHRDH"/>
</dbReference>
<dbReference type="SUPFAM" id="SSF51735">
    <property type="entry name" value="NAD(P)-binding Rossmann-fold domains"/>
    <property type="match status" value="1"/>
</dbReference>
<keyword evidence="2" id="KW-0560">Oxidoreductase</keyword>
<dbReference type="HOGENOM" id="CLU_010194_1_0_5"/>
<dbReference type="OrthoDB" id="9780084at2"/>
<dbReference type="STRING" id="1208324.P73_2054"/>
<evidence type="ECO:0000256" key="3">
    <source>
        <dbReference type="RuleBase" id="RU000363"/>
    </source>
</evidence>
<evidence type="ECO:0000256" key="1">
    <source>
        <dbReference type="ARBA" id="ARBA00006484"/>
    </source>
</evidence>
<dbReference type="InterPro" id="IPR020904">
    <property type="entry name" value="Sc_DH/Rdtase_CS"/>
</dbReference>
<dbReference type="Pfam" id="PF00106">
    <property type="entry name" value="adh_short"/>
    <property type="match status" value="1"/>
</dbReference>
<evidence type="ECO:0000256" key="2">
    <source>
        <dbReference type="ARBA" id="ARBA00023002"/>
    </source>
</evidence>
<dbReference type="Proteomes" id="UP000031521">
    <property type="component" value="Chromosome"/>
</dbReference>
<comment type="similarity">
    <text evidence="1 3">Belongs to the short-chain dehydrogenases/reductases (SDR) family.</text>
</comment>
<proteinExistence type="inferred from homology"/>
<dbReference type="PROSITE" id="PS00061">
    <property type="entry name" value="ADH_SHORT"/>
    <property type="match status" value="1"/>
</dbReference>
<gene>
    <name evidence="4" type="ORF">P73_2054</name>
</gene>
<keyword evidence="5" id="KW-1185">Reference proteome</keyword>
<sequence>MAPLEGKVALITGAGGMKGVGRAIALELSRQGAAVALTDVARDHTVAPPLEMAAGWKGIESVAAEIRREGGRAACFQCDLTEREQIEVLVGSVANEFGRIDILVNNARAIIGRDQVSVADLDAEVWERFLKINTTAPFLLTKYAARIMIEKGEGGRIINIGSDLSKQARRFAVAYAASKFGLIGLTQGAALDLAEHRITVNAVCPGSVNTDRLSYAEQARAEAEGVPLEMIRSRAVEAAAAQVPMGRIAESEDIAGLVGFLAGPQAGFITGQAYNVNGGQLFH</sequence>
<dbReference type="InterPro" id="IPR036291">
    <property type="entry name" value="NAD(P)-bd_dom_sf"/>
</dbReference>
<accession>A0A0B5DUR5</accession>
<reference evidence="4 5" key="1">
    <citation type="journal article" date="2014" name="Int. J. Syst. Evol. Microbiol.">
        <title>Celeribacter indicus sp. nov., a polycyclic aromatic hydrocarbon-degrading bacterium from deep-sea sediment and reclassification of Huaishuia halophila as Celeribacter halophilus comb. nov.</title>
        <authorList>
            <person name="Lai Q."/>
            <person name="Cao J."/>
            <person name="Yuan J."/>
            <person name="Li F."/>
            <person name="Shao Z."/>
        </authorList>
    </citation>
    <scope>NUCLEOTIDE SEQUENCE [LARGE SCALE GENOMIC DNA]</scope>
    <source>
        <strain evidence="4">P73</strain>
    </source>
</reference>
<organism evidence="4 5">
    <name type="scientific">Celeribacter indicus</name>
    <dbReference type="NCBI Taxonomy" id="1208324"/>
    <lineage>
        <taxon>Bacteria</taxon>
        <taxon>Pseudomonadati</taxon>
        <taxon>Pseudomonadota</taxon>
        <taxon>Alphaproteobacteria</taxon>
        <taxon>Rhodobacterales</taxon>
        <taxon>Roseobacteraceae</taxon>
        <taxon>Celeribacter</taxon>
    </lineage>
</organism>
<dbReference type="PANTHER" id="PTHR24321:SF8">
    <property type="entry name" value="ESTRADIOL 17-BETA-DEHYDROGENASE 8-RELATED"/>
    <property type="match status" value="1"/>
</dbReference>
<name>A0A0B5DUR5_9RHOB</name>
<evidence type="ECO:0000313" key="5">
    <source>
        <dbReference type="Proteomes" id="UP000031521"/>
    </source>
</evidence>
<dbReference type="RefSeq" id="WP_043869508.1">
    <property type="nucleotide sequence ID" value="NZ_CP004393.1"/>
</dbReference>
<dbReference type="EMBL" id="CP004393">
    <property type="protein sequence ID" value="AJE46769.1"/>
    <property type="molecule type" value="Genomic_DNA"/>
</dbReference>
<dbReference type="KEGG" id="cid:P73_2054"/>